<dbReference type="AlphaFoldDB" id="W8ALZ5"/>
<evidence type="ECO:0000313" key="4">
    <source>
        <dbReference type="EMBL" id="CAD7002478.1"/>
    </source>
</evidence>
<dbReference type="EMBL" id="GAMC01016740">
    <property type="protein sequence ID" value="JAB89815.1"/>
    <property type="molecule type" value="mRNA"/>
</dbReference>
<dbReference type="GO" id="GO:0005777">
    <property type="term" value="C:peroxisome"/>
    <property type="evidence" value="ECO:0007669"/>
    <property type="project" value="UniProtKB-SubCell"/>
</dbReference>
<evidence type="ECO:0000256" key="1">
    <source>
        <dbReference type="ARBA" id="ARBA00004275"/>
    </source>
</evidence>
<keyword evidence="2" id="KW-0576">Peroxisome</keyword>
<dbReference type="SUPFAM" id="SSF52096">
    <property type="entry name" value="ClpP/crotonase"/>
    <property type="match status" value="1"/>
</dbReference>
<keyword evidence="3 5" id="KW-0413">Isomerase</keyword>
<name>W8ALZ5_CERCA</name>
<reference evidence="5" key="2">
    <citation type="journal article" date="2014" name="BMC Genomics">
        <title>A genomic perspective to assessing quality of mass-reared SIT flies used in Mediterranean fruit fly (Ceratitis capitata) eradication in California.</title>
        <authorList>
            <person name="Calla B."/>
            <person name="Hall B."/>
            <person name="Hou S."/>
            <person name="Geib S.M."/>
        </authorList>
    </citation>
    <scope>NUCLEOTIDE SEQUENCE</scope>
</reference>
<dbReference type="GeneID" id="105664438"/>
<dbReference type="OrthoDB" id="124855at2759"/>
<protein>
    <submittedName>
        <fullName evidence="4">(Mediterranean fruit fly) hypothetical protein</fullName>
    </submittedName>
    <submittedName>
        <fullName evidence="5">Enoyl-CoA delta isomerase 2, mitochondrial</fullName>
    </submittedName>
</protein>
<dbReference type="Gene3D" id="1.10.12.10">
    <property type="entry name" value="Lyase 2-enoyl-coa Hydratase, Chain A, domain 2"/>
    <property type="match status" value="1"/>
</dbReference>
<evidence type="ECO:0000256" key="3">
    <source>
        <dbReference type="ARBA" id="ARBA00023235"/>
    </source>
</evidence>
<dbReference type="InterPro" id="IPR029045">
    <property type="entry name" value="ClpP/crotonase-like_dom_sf"/>
</dbReference>
<dbReference type="EMBL" id="GAMC01016743">
    <property type="protein sequence ID" value="JAB89812.1"/>
    <property type="molecule type" value="mRNA"/>
</dbReference>
<evidence type="ECO:0000313" key="6">
    <source>
        <dbReference type="Proteomes" id="UP000606786"/>
    </source>
</evidence>
<dbReference type="InterPro" id="IPR001753">
    <property type="entry name" value="Enoyl-CoA_hydra/iso"/>
</dbReference>
<reference evidence="4" key="3">
    <citation type="submission" date="2020-11" db="EMBL/GenBank/DDBJ databases">
        <authorList>
            <person name="Whitehead M."/>
        </authorList>
    </citation>
    <scope>NUCLEOTIDE SEQUENCE</scope>
    <source>
        <strain evidence="4">EGII</strain>
    </source>
</reference>
<gene>
    <name evidence="5" type="primary">ECI2</name>
    <name evidence="4" type="ORF">CCAP1982_LOCUS10967</name>
</gene>
<comment type="subcellular location">
    <subcellularLocation>
        <location evidence="1">Peroxisome</location>
    </subcellularLocation>
</comment>
<evidence type="ECO:0000313" key="5">
    <source>
        <dbReference type="EMBL" id="JAB89815.1"/>
    </source>
</evidence>
<dbReference type="KEGG" id="ccat:105664438"/>
<dbReference type="Proteomes" id="UP000606786">
    <property type="component" value="Unassembled WGS sequence"/>
</dbReference>
<dbReference type="InterPro" id="IPR051053">
    <property type="entry name" value="ECH/Chromodomain_protein"/>
</dbReference>
<organism evidence="5">
    <name type="scientific">Ceratitis capitata</name>
    <name type="common">Mediterranean fruit fly</name>
    <name type="synonym">Tephritis capitata</name>
    <dbReference type="NCBI Taxonomy" id="7213"/>
    <lineage>
        <taxon>Eukaryota</taxon>
        <taxon>Metazoa</taxon>
        <taxon>Ecdysozoa</taxon>
        <taxon>Arthropoda</taxon>
        <taxon>Hexapoda</taxon>
        <taxon>Insecta</taxon>
        <taxon>Pterygota</taxon>
        <taxon>Neoptera</taxon>
        <taxon>Endopterygota</taxon>
        <taxon>Diptera</taxon>
        <taxon>Brachycera</taxon>
        <taxon>Muscomorpha</taxon>
        <taxon>Tephritoidea</taxon>
        <taxon>Tephritidae</taxon>
        <taxon>Ceratitis</taxon>
        <taxon>Ceratitis</taxon>
    </lineage>
</organism>
<dbReference type="EMBL" id="CAJHJT010000034">
    <property type="protein sequence ID" value="CAD7002478.1"/>
    <property type="molecule type" value="Genomic_DNA"/>
</dbReference>
<proteinExistence type="evidence at transcript level"/>
<dbReference type="CTD" id="38100"/>
<dbReference type="Gene3D" id="3.90.226.10">
    <property type="entry name" value="2-enoyl-CoA Hydratase, Chain A, domain 1"/>
    <property type="match status" value="1"/>
</dbReference>
<dbReference type="InterPro" id="IPR014748">
    <property type="entry name" value="Enoyl-CoA_hydra_C"/>
</dbReference>
<dbReference type="Pfam" id="PF00378">
    <property type="entry name" value="ECH_1"/>
    <property type="match status" value="1"/>
</dbReference>
<keyword evidence="6" id="KW-1185">Reference proteome</keyword>
<evidence type="ECO:0000256" key="2">
    <source>
        <dbReference type="ARBA" id="ARBA00023140"/>
    </source>
</evidence>
<sequence length="264" mass="29856">MVFYDSCSEIRVEKKDKILVITFDNPKKRNSLNRKAYKELGLVLREVDKDNSVTTVVITGKGDFFTSGNDLSQSADAFLDLETFIKESNVIFKEMVSALIDCTKLTIALINGPCIGIGATLTALCDIVWCSSTAYFLTPFTKLGLVTEACSSYTFPLILGRSKANEMLLLSEKMTAQEAYNHSFVSKIFEPAELETNIWPKLREFSELPPESLQTSKRLIRQHERDTIYRSLNAESEELYKRLLSEEFTNALVAFANRKNKSKL</sequence>
<reference evidence="5" key="1">
    <citation type="submission" date="2013-07" db="EMBL/GenBank/DDBJ databases">
        <authorList>
            <person name="Geib S."/>
        </authorList>
    </citation>
    <scope>NUCLEOTIDE SEQUENCE</scope>
</reference>
<dbReference type="CDD" id="cd06558">
    <property type="entry name" value="crotonase-like"/>
    <property type="match status" value="1"/>
</dbReference>
<accession>W8ALZ5</accession>
<dbReference type="GO" id="GO:0004165">
    <property type="term" value="F:delta(3)-delta(2)-enoyl-CoA isomerase activity"/>
    <property type="evidence" value="ECO:0007669"/>
    <property type="project" value="UniProtKB-ARBA"/>
</dbReference>
<dbReference type="PANTHER" id="PTHR43684:SF1">
    <property type="entry name" value="ENOYL-COA DELTA ISOMERASE 2"/>
    <property type="match status" value="1"/>
</dbReference>
<dbReference type="PANTHER" id="PTHR43684">
    <property type="match status" value="1"/>
</dbReference>